<reference evidence="2" key="2">
    <citation type="submission" date="2015-01" db="EMBL/GenBank/DDBJ databases">
        <title>Evolutionary Origins and Diversification of the Mycorrhizal Mutualists.</title>
        <authorList>
            <consortium name="DOE Joint Genome Institute"/>
            <consortium name="Mycorrhizal Genomics Consortium"/>
            <person name="Kohler A."/>
            <person name="Kuo A."/>
            <person name="Nagy L.G."/>
            <person name="Floudas D."/>
            <person name="Copeland A."/>
            <person name="Barry K.W."/>
            <person name="Cichocki N."/>
            <person name="Veneault-Fourrey C."/>
            <person name="LaButti K."/>
            <person name="Lindquist E.A."/>
            <person name="Lipzen A."/>
            <person name="Lundell T."/>
            <person name="Morin E."/>
            <person name="Murat C."/>
            <person name="Riley R."/>
            <person name="Ohm R."/>
            <person name="Sun H."/>
            <person name="Tunlid A."/>
            <person name="Henrissat B."/>
            <person name="Grigoriev I.V."/>
            <person name="Hibbett D.S."/>
            <person name="Martin F."/>
        </authorList>
    </citation>
    <scope>NUCLEOTIDE SEQUENCE [LARGE SCALE GENOMIC DNA]</scope>
    <source>
        <strain evidence="2">Foug A</strain>
    </source>
</reference>
<sequence>MFRKRPYASKPPLSDLSESEYLSTQQYYYGSCSGIDGRSLDFKHISMPIKTHHSSLNNLVAGSSLKEVRQERSLGMTVLSTYFTEYSNESTSNPYS</sequence>
<dbReference type="Proteomes" id="UP000053989">
    <property type="component" value="Unassembled WGS sequence"/>
</dbReference>
<keyword evidence="2" id="KW-1185">Reference proteome</keyword>
<reference evidence="1 2" key="1">
    <citation type="submission" date="2014-04" db="EMBL/GenBank/DDBJ databases">
        <authorList>
            <consortium name="DOE Joint Genome Institute"/>
            <person name="Kuo A."/>
            <person name="Kohler A."/>
            <person name="Nagy L.G."/>
            <person name="Floudas D."/>
            <person name="Copeland A."/>
            <person name="Barry K.W."/>
            <person name="Cichocki N."/>
            <person name="Veneault-Fourrey C."/>
            <person name="LaButti K."/>
            <person name="Lindquist E.A."/>
            <person name="Lipzen A."/>
            <person name="Lundell T."/>
            <person name="Morin E."/>
            <person name="Murat C."/>
            <person name="Sun H."/>
            <person name="Tunlid A."/>
            <person name="Henrissat B."/>
            <person name="Grigoriev I.V."/>
            <person name="Hibbett D.S."/>
            <person name="Martin F."/>
            <person name="Nordberg H.P."/>
            <person name="Cantor M.N."/>
            <person name="Hua S.X."/>
        </authorList>
    </citation>
    <scope>NUCLEOTIDE SEQUENCE [LARGE SCALE GENOMIC DNA]</scope>
    <source>
        <strain evidence="1 2">Foug A</strain>
    </source>
</reference>
<protein>
    <submittedName>
        <fullName evidence="1">Uncharacterized protein</fullName>
    </submittedName>
</protein>
<name>A0A0C3DWG3_9AGAM</name>
<dbReference type="AlphaFoldDB" id="A0A0C3DWG3"/>
<evidence type="ECO:0000313" key="2">
    <source>
        <dbReference type="Proteomes" id="UP000053989"/>
    </source>
</evidence>
<evidence type="ECO:0000313" key="1">
    <source>
        <dbReference type="EMBL" id="KIM64920.1"/>
    </source>
</evidence>
<dbReference type="InParanoid" id="A0A0C3DWG3"/>
<gene>
    <name evidence="1" type="ORF">SCLCIDRAFT_1213032</name>
</gene>
<proteinExistence type="predicted"/>
<organism evidence="1 2">
    <name type="scientific">Scleroderma citrinum Foug A</name>
    <dbReference type="NCBI Taxonomy" id="1036808"/>
    <lineage>
        <taxon>Eukaryota</taxon>
        <taxon>Fungi</taxon>
        <taxon>Dikarya</taxon>
        <taxon>Basidiomycota</taxon>
        <taxon>Agaricomycotina</taxon>
        <taxon>Agaricomycetes</taxon>
        <taxon>Agaricomycetidae</taxon>
        <taxon>Boletales</taxon>
        <taxon>Sclerodermatineae</taxon>
        <taxon>Sclerodermataceae</taxon>
        <taxon>Scleroderma</taxon>
    </lineage>
</organism>
<dbReference type="HOGENOM" id="CLU_2365392_0_0_1"/>
<accession>A0A0C3DWG3</accession>
<dbReference type="EMBL" id="KN822026">
    <property type="protein sequence ID" value="KIM64920.1"/>
    <property type="molecule type" value="Genomic_DNA"/>
</dbReference>
<feature type="non-terminal residue" evidence="1">
    <location>
        <position position="96"/>
    </location>
</feature>